<protein>
    <recommendedName>
        <fullName evidence="5">Mitochondrial inner membrane protein</fullName>
    </recommendedName>
</protein>
<name>A0A1I6U431_9RHOB</name>
<proteinExistence type="predicted"/>
<dbReference type="AlphaFoldDB" id="A0A1I6U431"/>
<organism evidence="3 4">
    <name type="scientific">Alloyangia pacifica</name>
    <dbReference type="NCBI Taxonomy" id="311180"/>
    <lineage>
        <taxon>Bacteria</taxon>
        <taxon>Pseudomonadati</taxon>
        <taxon>Pseudomonadota</taxon>
        <taxon>Alphaproteobacteria</taxon>
        <taxon>Rhodobacterales</taxon>
        <taxon>Roseobacteraceae</taxon>
        <taxon>Alloyangia</taxon>
    </lineage>
</organism>
<keyword evidence="1" id="KW-0175">Coiled coil</keyword>
<evidence type="ECO:0000313" key="4">
    <source>
        <dbReference type="Proteomes" id="UP000199392"/>
    </source>
</evidence>
<gene>
    <name evidence="3" type="ORF">SAMN04488050_107131</name>
</gene>
<feature type="region of interest" description="Disordered" evidence="2">
    <location>
        <begin position="1"/>
        <end position="155"/>
    </location>
</feature>
<sequence length="558" mass="57249">MEVTQGPLRTRERQIERVDRVADKKKPLDAKKQPDGDKPEEGKVPGADPAGTETPDTGKPETGKPETGTLEAGATPEEASDQDAPDSGMPETVPADAEDTLGDEVKNAAGAENLEAEDTLAKEDAGDETPGEGDTLMGAEGTDTLSTEDSLASAEADDTFASEPANSMESIHSVGEAVELDSEADVGKDADTLIAEGDDTVAAGPDTAGPVVAGAAVPMREVVRETVVERKGGFVPVALGGIVAAALGWGASSYQSGSFPFGDGGAQFEAETSAALAAQSEQIDTLNGTVAETAAQVGGIDLSGLESSAADLGARMQAAEGSAATLTEQVAQLQTRIEDMQNQWLSESVSPEAMAAYEKALADVRTAIETQRAEVEQMTQEAMQAREAASDQAMVAESRSALADVETALRDGAPYAAAIQTMQENGVDVPGGLSDPAGDGVPTLSALEAEFPPAARDALSAARRAESTNEDTASRVTTFFANQLGARSVEPRAGDDPDAVLSRAEAALRSGDLGTVLSELAALPEPAQAELADWIARAETRKAALDGADAVAQTLNQN</sequence>
<dbReference type="Gene3D" id="1.20.5.340">
    <property type="match status" value="1"/>
</dbReference>
<feature type="compositionally biased region" description="Basic and acidic residues" evidence="2">
    <location>
        <begin position="9"/>
        <end position="43"/>
    </location>
</feature>
<evidence type="ECO:0000313" key="3">
    <source>
        <dbReference type="EMBL" id="SFS96144.1"/>
    </source>
</evidence>
<feature type="coiled-coil region" evidence="1">
    <location>
        <begin position="316"/>
        <end position="388"/>
    </location>
</feature>
<evidence type="ECO:0000256" key="2">
    <source>
        <dbReference type="SAM" id="MobiDB-lite"/>
    </source>
</evidence>
<accession>A0A1I6U431</accession>
<dbReference type="EMBL" id="FOZW01000007">
    <property type="protein sequence ID" value="SFS96144.1"/>
    <property type="molecule type" value="Genomic_DNA"/>
</dbReference>
<reference evidence="4" key="1">
    <citation type="submission" date="2016-10" db="EMBL/GenBank/DDBJ databases">
        <authorList>
            <person name="Varghese N."/>
            <person name="Submissions S."/>
        </authorList>
    </citation>
    <scope>NUCLEOTIDE SEQUENCE [LARGE SCALE GENOMIC DNA]</scope>
    <source>
        <strain evidence="4">DSM 26894</strain>
    </source>
</reference>
<dbReference type="Proteomes" id="UP000199392">
    <property type="component" value="Unassembled WGS sequence"/>
</dbReference>
<keyword evidence="4" id="KW-1185">Reference proteome</keyword>
<evidence type="ECO:0008006" key="5">
    <source>
        <dbReference type="Google" id="ProtNLM"/>
    </source>
</evidence>
<dbReference type="STRING" id="311180.SAMN04488050_107131"/>
<evidence type="ECO:0000256" key="1">
    <source>
        <dbReference type="SAM" id="Coils"/>
    </source>
</evidence>